<evidence type="ECO:0000256" key="5">
    <source>
        <dbReference type="SAM" id="SignalP"/>
    </source>
</evidence>
<dbReference type="GO" id="GO:0005576">
    <property type="term" value="C:extracellular region"/>
    <property type="evidence" value="ECO:0007669"/>
    <property type="project" value="UniProtKB-SubCell"/>
</dbReference>
<dbReference type="WormBase" id="SRAE_2000451600">
    <property type="protein sequence ID" value="SRP08387"/>
    <property type="gene ID" value="WBGene00264748"/>
</dbReference>
<sequence>MTIKIIFIILLFFTYVLPELNHPKARFWWQIFCMKMTFLCSGQHQKNVRIVTYDYTAGIYSKVGYQNLGNSSYISYCGLLDGLFKFHPYLYIYHQCNETNPMCEKEIYFQIPKEYVFWGTNATKTYVDNKFELNKTYKGEMRQCIIKGKLIKNVPYGKESS</sequence>
<accession>A0A090N010</accession>
<keyword evidence="4 5" id="KW-0732">Signal</keyword>
<proteinExistence type="inferred from homology"/>
<reference evidence="6 7" key="1">
    <citation type="submission" date="2014-09" db="EMBL/GenBank/DDBJ databases">
        <authorList>
            <person name="Martin A.A."/>
        </authorList>
    </citation>
    <scope>NUCLEOTIDE SEQUENCE</scope>
    <source>
        <strain evidence="7">ED321</strain>
        <strain evidence="6">ED321 Heterogonic</strain>
    </source>
</reference>
<dbReference type="EMBL" id="LN609529">
    <property type="protein sequence ID" value="CEF69870.2"/>
    <property type="molecule type" value="Genomic_DNA"/>
</dbReference>
<dbReference type="RefSeq" id="XP_024509069.1">
    <property type="nucleotide sequence ID" value="XM_024643395.1"/>
</dbReference>
<evidence type="ECO:0000256" key="1">
    <source>
        <dbReference type="ARBA" id="ARBA00004613"/>
    </source>
</evidence>
<dbReference type="InterPro" id="IPR038479">
    <property type="entry name" value="Transthyretin-like_sf"/>
</dbReference>
<organism evidence="6">
    <name type="scientific">Strongyloides ratti</name>
    <name type="common">Parasitic roundworm</name>
    <dbReference type="NCBI Taxonomy" id="34506"/>
    <lineage>
        <taxon>Eukaryota</taxon>
        <taxon>Metazoa</taxon>
        <taxon>Ecdysozoa</taxon>
        <taxon>Nematoda</taxon>
        <taxon>Chromadorea</taxon>
        <taxon>Rhabditida</taxon>
        <taxon>Tylenchina</taxon>
        <taxon>Panagrolaimomorpha</taxon>
        <taxon>Strongyloidoidea</taxon>
        <taxon>Strongyloididae</taxon>
        <taxon>Strongyloides</taxon>
    </lineage>
</organism>
<keyword evidence="7" id="KW-1185">Reference proteome</keyword>
<dbReference type="Pfam" id="PF01060">
    <property type="entry name" value="TTR-52"/>
    <property type="match status" value="1"/>
</dbReference>
<dbReference type="GO" id="GO:0009986">
    <property type="term" value="C:cell surface"/>
    <property type="evidence" value="ECO:0007669"/>
    <property type="project" value="InterPro"/>
</dbReference>
<gene>
    <name evidence="6 8 9" type="ORF">SRAE_2000451600</name>
</gene>
<evidence type="ECO:0000256" key="2">
    <source>
        <dbReference type="ARBA" id="ARBA00010112"/>
    </source>
</evidence>
<evidence type="ECO:0000313" key="6">
    <source>
        <dbReference type="EMBL" id="CEF69870.2"/>
    </source>
</evidence>
<dbReference type="Proteomes" id="UP000035682">
    <property type="component" value="Unplaced"/>
</dbReference>
<feature type="chain" id="PRO_5015031450" evidence="5">
    <location>
        <begin position="19"/>
        <end position="161"/>
    </location>
</feature>
<dbReference type="CTD" id="36382241"/>
<protein>
    <submittedName>
        <fullName evidence="6 8">Transthyretin-like family-containing protein</fullName>
    </submittedName>
</protein>
<evidence type="ECO:0000256" key="4">
    <source>
        <dbReference type="ARBA" id="ARBA00022729"/>
    </source>
</evidence>
<evidence type="ECO:0000313" key="9">
    <source>
        <dbReference type="WormBase" id="SRAE_2000451600"/>
    </source>
</evidence>
<dbReference type="InterPro" id="IPR001534">
    <property type="entry name" value="Transthyretin-like"/>
</dbReference>
<keyword evidence="3" id="KW-0964">Secreted</keyword>
<dbReference type="AlphaFoldDB" id="A0A090N010"/>
<evidence type="ECO:0000313" key="7">
    <source>
        <dbReference type="Proteomes" id="UP000035682"/>
    </source>
</evidence>
<comment type="similarity">
    <text evidence="2">Belongs to the nematode transthyretin-like family.</text>
</comment>
<dbReference type="WBParaSite" id="SRAE_2000451600.1">
    <property type="protein sequence ID" value="SRAE_2000451600.1"/>
    <property type="gene ID" value="WBGene00264748"/>
</dbReference>
<dbReference type="Gene3D" id="2.60.40.3330">
    <property type="match status" value="1"/>
</dbReference>
<name>A0A090N010_STRRB</name>
<feature type="signal peptide" evidence="5">
    <location>
        <begin position="1"/>
        <end position="18"/>
    </location>
</feature>
<evidence type="ECO:0000256" key="3">
    <source>
        <dbReference type="ARBA" id="ARBA00022525"/>
    </source>
</evidence>
<dbReference type="GeneID" id="36382241"/>
<reference evidence="8" key="2">
    <citation type="submission" date="2020-12" db="UniProtKB">
        <authorList>
            <consortium name="WormBaseParasite"/>
        </authorList>
    </citation>
    <scope>IDENTIFICATION</scope>
</reference>
<comment type="subcellular location">
    <subcellularLocation>
        <location evidence="1">Secreted</location>
    </subcellularLocation>
</comment>
<evidence type="ECO:0000313" key="8">
    <source>
        <dbReference type="WBParaSite" id="SRAE_2000451600.1"/>
    </source>
</evidence>